<reference evidence="2 3" key="1">
    <citation type="journal article" date="2008" name="Int. J. Syst. Evol. Microbiol.">
        <title>Amphritea japonica sp. nov. and Amphritea balenae sp. nov., isolated from the sediment adjacent to sperm whale carcasses off Kagoshima, Japan.</title>
        <authorList>
            <person name="Miyazaki M."/>
            <person name="Nogi Y."/>
            <person name="Fujiwara Y."/>
            <person name="Kawato M."/>
            <person name="Nagahama T."/>
            <person name="Kubokawa K."/>
            <person name="Horikoshi K."/>
        </authorList>
    </citation>
    <scope>NUCLEOTIDE SEQUENCE [LARGE SCALE GENOMIC DNA]</scope>
    <source>
        <strain evidence="2 3">ATCC BAA-1530</strain>
    </source>
</reference>
<dbReference type="OrthoDB" id="7366224at2"/>
<dbReference type="EMBL" id="AP014545">
    <property type="protein sequence ID" value="BBB25603.1"/>
    <property type="molecule type" value="Genomic_DNA"/>
</dbReference>
<feature type="compositionally biased region" description="Low complexity" evidence="1">
    <location>
        <begin position="1"/>
        <end position="14"/>
    </location>
</feature>
<accession>A0A7R6PLD1</accession>
<dbReference type="AlphaFoldDB" id="A0A7R6PLD1"/>
<name>A0A7R6PLD1_9GAMM</name>
<feature type="region of interest" description="Disordered" evidence="1">
    <location>
        <begin position="1"/>
        <end position="53"/>
    </location>
</feature>
<organism evidence="2 3">
    <name type="scientific">Amphritea japonica ATCC BAA-1530</name>
    <dbReference type="NCBI Taxonomy" id="1278309"/>
    <lineage>
        <taxon>Bacteria</taxon>
        <taxon>Pseudomonadati</taxon>
        <taxon>Pseudomonadota</taxon>
        <taxon>Gammaproteobacteria</taxon>
        <taxon>Oceanospirillales</taxon>
        <taxon>Oceanospirillaceae</taxon>
        <taxon>Amphritea</taxon>
    </lineage>
</organism>
<dbReference type="KEGG" id="ajp:AMJAP_1006"/>
<gene>
    <name evidence="2" type="ORF">AMJAP_1006</name>
</gene>
<evidence type="ECO:0008006" key="4">
    <source>
        <dbReference type="Google" id="ProtNLM"/>
    </source>
</evidence>
<dbReference type="Proteomes" id="UP000595663">
    <property type="component" value="Chromosome"/>
</dbReference>
<protein>
    <recommendedName>
        <fullName evidence="4">DUF5610 domain-containing protein</fullName>
    </recommendedName>
</protein>
<feature type="region of interest" description="Disordered" evidence="1">
    <location>
        <begin position="246"/>
        <end position="293"/>
    </location>
</feature>
<evidence type="ECO:0000313" key="2">
    <source>
        <dbReference type="EMBL" id="BBB25603.1"/>
    </source>
</evidence>
<proteinExistence type="predicted"/>
<keyword evidence="3" id="KW-1185">Reference proteome</keyword>
<sequence length="293" mass="33311">MFNPLSSSPFFFNPGLVHQSDNQSRHLEGAPSSDRSVENRPNGVAPARQSYSLSERFSRDDSFSINLTTRDGDQVEITFNSETSYKSDYDLRSGHGREHQRYSIDKEQSSEFGFSVEGNLDVEEIDAIAALVQDLSSLASNFFNGDIQTAMQQVGDLSFDTRQLAELDVSMEQSIEYRAIEKYREIQSMGERAEPSSERAVEPFREQLLNQISRTEQHIEYAAEFTFSLIAEFISHDQRFKEMSEADQESLKVNTERLSELASVKASEAEDAHEEPEHEPQHEHGSDDVEFDD</sequence>
<evidence type="ECO:0000313" key="3">
    <source>
        <dbReference type="Proteomes" id="UP000595663"/>
    </source>
</evidence>
<evidence type="ECO:0000256" key="1">
    <source>
        <dbReference type="SAM" id="MobiDB-lite"/>
    </source>
</evidence>
<feature type="compositionally biased region" description="Basic and acidic residues" evidence="1">
    <location>
        <begin position="267"/>
        <end position="287"/>
    </location>
</feature>
<dbReference type="RefSeq" id="WP_019622021.1">
    <property type="nucleotide sequence ID" value="NZ_AP014545.1"/>
</dbReference>